<sequence length="102" mass="11811">MNPANDSNKNGKKDGAKKRKPQLQSSEDGKTEALTVYDLAFLTLLTSTVFLFNEGKKYLLLRRLRYKQRQQQLQREDVRVDCVDSKQKWSRRMNGGGAKMMI</sequence>
<evidence type="ECO:0000256" key="1">
    <source>
        <dbReference type="SAM" id="MobiDB-lite"/>
    </source>
</evidence>
<dbReference type="Proteomes" id="UP000050741">
    <property type="component" value="Unassembled WGS sequence"/>
</dbReference>
<protein>
    <submittedName>
        <fullName evidence="4">Transmembrane protein</fullName>
    </submittedName>
</protein>
<keyword evidence="2" id="KW-1133">Transmembrane helix</keyword>
<evidence type="ECO:0000313" key="4">
    <source>
        <dbReference type="WBParaSite" id="GPLIN_000927600"/>
    </source>
</evidence>
<reference evidence="3" key="1">
    <citation type="submission" date="2014-05" db="EMBL/GenBank/DDBJ databases">
        <title>The genome and life-stage specific transcriptomes of Globodera pallida elucidate key aspects of plant parasitism by a cyst nematode.</title>
        <authorList>
            <person name="Cotton J.A."/>
            <person name="Lilley C.J."/>
            <person name="Jones L.M."/>
            <person name="Kikuchi T."/>
            <person name="Reid A.J."/>
            <person name="Thorpe P."/>
            <person name="Tsai I.J."/>
            <person name="Beasley H."/>
            <person name="Blok V."/>
            <person name="Cock P.J.A."/>
            <person name="Van den Akker S.E."/>
            <person name="Holroyd N."/>
            <person name="Hunt M."/>
            <person name="Mantelin S."/>
            <person name="Naghra H."/>
            <person name="Pain A."/>
            <person name="Palomares-Rius J.E."/>
            <person name="Zarowiecki M."/>
            <person name="Berriman M."/>
            <person name="Jones J.T."/>
            <person name="Urwin P.E."/>
        </authorList>
    </citation>
    <scope>NUCLEOTIDE SEQUENCE [LARGE SCALE GENOMIC DNA]</scope>
    <source>
        <strain evidence="3">Lindley</strain>
    </source>
</reference>
<feature type="region of interest" description="Disordered" evidence="1">
    <location>
        <begin position="1"/>
        <end position="28"/>
    </location>
</feature>
<name>A0A183C8T0_GLOPA</name>
<keyword evidence="3" id="KW-1185">Reference proteome</keyword>
<accession>A0A183C8T0</accession>
<evidence type="ECO:0000256" key="2">
    <source>
        <dbReference type="SAM" id="Phobius"/>
    </source>
</evidence>
<proteinExistence type="predicted"/>
<keyword evidence="2" id="KW-0472">Membrane</keyword>
<organism evidence="3 4">
    <name type="scientific">Globodera pallida</name>
    <name type="common">Potato cyst nematode worm</name>
    <name type="synonym">Heterodera pallida</name>
    <dbReference type="NCBI Taxonomy" id="36090"/>
    <lineage>
        <taxon>Eukaryota</taxon>
        <taxon>Metazoa</taxon>
        <taxon>Ecdysozoa</taxon>
        <taxon>Nematoda</taxon>
        <taxon>Chromadorea</taxon>
        <taxon>Rhabditida</taxon>
        <taxon>Tylenchina</taxon>
        <taxon>Tylenchomorpha</taxon>
        <taxon>Tylenchoidea</taxon>
        <taxon>Heteroderidae</taxon>
        <taxon>Heteroderinae</taxon>
        <taxon>Globodera</taxon>
    </lineage>
</organism>
<reference evidence="4" key="2">
    <citation type="submission" date="2016-06" db="UniProtKB">
        <authorList>
            <consortium name="WormBaseParasite"/>
        </authorList>
    </citation>
    <scope>IDENTIFICATION</scope>
</reference>
<keyword evidence="2" id="KW-0812">Transmembrane</keyword>
<dbReference type="AlphaFoldDB" id="A0A183C8T0"/>
<evidence type="ECO:0000313" key="3">
    <source>
        <dbReference type="Proteomes" id="UP000050741"/>
    </source>
</evidence>
<feature type="transmembrane region" description="Helical" evidence="2">
    <location>
        <begin position="34"/>
        <end position="53"/>
    </location>
</feature>
<dbReference type="WBParaSite" id="GPLIN_000927600">
    <property type="protein sequence ID" value="GPLIN_000927600"/>
    <property type="gene ID" value="GPLIN_000927600"/>
</dbReference>